<comment type="caution">
    <text evidence="4">The sequence shown here is derived from an EMBL/GenBank/DDBJ whole genome shotgun (WGS) entry which is preliminary data.</text>
</comment>
<name>A0A918MPQ1_9FLAO</name>
<reference evidence="4" key="2">
    <citation type="submission" date="2020-09" db="EMBL/GenBank/DDBJ databases">
        <authorList>
            <person name="Sun Q."/>
            <person name="Kim S."/>
        </authorList>
    </citation>
    <scope>NUCLEOTIDE SEQUENCE</scope>
    <source>
        <strain evidence="4">KCTC 12113</strain>
    </source>
</reference>
<sequence>MKPNFLIKLVFSILSFVALGMTTIGAQTLNKPTPADNPNLPGNSVWTAACGSASFNEYYVNFTWLPTVAADNEFILELSDANGLFTNATELSRVSDKNTSFDFDFKFALPSNTRGDAYRFRVRSTKPAKTSPQSESFEMYYIDFNTTLKIREMGDTAPTPAMKVELCDGGSTTLEVYNVPNAETYRYNWYRNTSPYTSSGYGSSIEVTEAGYYVVELDYGNTCSGSSNTQSLSIEVQVGSSVGLNINPPIKAALCTGETVAPLEANMNYPDLYYTWYKNGNVIQPSSQGAYTFSIDTNDVSFPGDYSVKVQGNGICTETSDPVSITQDGIFTVSRDNPANMVMLPGNAITLNASSDASPVTYQWYKDNVALSGETESSLVANSVGVYYAEVSLSGGSCATSTKAIETTTVVHPNTFEFKIDYATEYINCFNTSVALEIARIDAVLSDGSKMEVTSDLQSSFNYQWIKNGINVIGATSKTISLINTGENGSYALNATLGSFNSISNDLSLQLLTNESLTITSTIPFICSSGDTAIISTETNLSGETFQWFKDGIILPTATEELTVTEAGTYQLTMEKNGCALMSNQVIVAPFDDSLVTINPAAKEIVFPEGSSKEISANGANSYQWFTENNVLLGDTATITLTMEGTYMLIASVNDCQVMKTFVVSYQDIFGVPNVVTANGDGYNDQWVLPNTYTKDPEINVIIYNQKGEEVLNQFQYQNNWPEANMKFPKQNMVFYYTIKNAKQTLKKGTITVIR</sequence>
<dbReference type="AlphaFoldDB" id="A0A918MPQ1"/>
<dbReference type="Pfam" id="PF13585">
    <property type="entry name" value="CHU_C"/>
    <property type="match status" value="1"/>
</dbReference>
<dbReference type="SUPFAM" id="SSF48726">
    <property type="entry name" value="Immunoglobulin"/>
    <property type="match status" value="1"/>
</dbReference>
<evidence type="ECO:0008006" key="6">
    <source>
        <dbReference type="Google" id="ProtNLM"/>
    </source>
</evidence>
<keyword evidence="5" id="KW-1185">Reference proteome</keyword>
<evidence type="ECO:0000256" key="2">
    <source>
        <dbReference type="ARBA" id="ARBA00023157"/>
    </source>
</evidence>
<dbReference type="RefSeq" id="WP_034235599.1">
    <property type="nucleotide sequence ID" value="NZ_BMWP01000024.1"/>
</dbReference>
<evidence type="ECO:0000256" key="3">
    <source>
        <dbReference type="SAM" id="SignalP"/>
    </source>
</evidence>
<organism evidence="4 5">
    <name type="scientific">Arenibacter certesii</name>
    <dbReference type="NCBI Taxonomy" id="228955"/>
    <lineage>
        <taxon>Bacteria</taxon>
        <taxon>Pseudomonadati</taxon>
        <taxon>Bacteroidota</taxon>
        <taxon>Flavobacteriia</taxon>
        <taxon>Flavobacteriales</taxon>
        <taxon>Flavobacteriaceae</taxon>
        <taxon>Arenibacter</taxon>
    </lineage>
</organism>
<dbReference type="GO" id="GO:0007166">
    <property type="term" value="P:cell surface receptor signaling pathway"/>
    <property type="evidence" value="ECO:0007669"/>
    <property type="project" value="TreeGrafter"/>
</dbReference>
<dbReference type="GO" id="GO:0009897">
    <property type="term" value="C:external side of plasma membrane"/>
    <property type="evidence" value="ECO:0007669"/>
    <property type="project" value="TreeGrafter"/>
</dbReference>
<dbReference type="GO" id="GO:0006955">
    <property type="term" value="P:immune response"/>
    <property type="evidence" value="ECO:0007669"/>
    <property type="project" value="TreeGrafter"/>
</dbReference>
<feature type="signal peptide" evidence="3">
    <location>
        <begin position="1"/>
        <end position="26"/>
    </location>
</feature>
<dbReference type="PANTHER" id="PTHR11481:SF60">
    <property type="entry name" value="IG-LIKE DOMAIN-CONTAINING PROTEIN"/>
    <property type="match status" value="1"/>
</dbReference>
<reference evidence="4" key="1">
    <citation type="journal article" date="2014" name="Int. J. Syst. Evol. Microbiol.">
        <title>Complete genome sequence of Corynebacterium casei LMG S-19264T (=DSM 44701T), isolated from a smear-ripened cheese.</title>
        <authorList>
            <consortium name="US DOE Joint Genome Institute (JGI-PGF)"/>
            <person name="Walter F."/>
            <person name="Albersmeier A."/>
            <person name="Kalinowski J."/>
            <person name="Ruckert C."/>
        </authorList>
    </citation>
    <scope>NUCLEOTIDE SEQUENCE</scope>
    <source>
        <strain evidence="4">KCTC 12113</strain>
    </source>
</reference>
<dbReference type="GO" id="GO:0004888">
    <property type="term" value="F:transmembrane signaling receptor activity"/>
    <property type="evidence" value="ECO:0007669"/>
    <property type="project" value="TreeGrafter"/>
</dbReference>
<proteinExistence type="predicted"/>
<dbReference type="EMBL" id="BMWP01000024">
    <property type="protein sequence ID" value="GGW43515.1"/>
    <property type="molecule type" value="Genomic_DNA"/>
</dbReference>
<keyword evidence="2" id="KW-1015">Disulfide bond</keyword>
<evidence type="ECO:0000313" key="5">
    <source>
        <dbReference type="Proteomes" id="UP000634668"/>
    </source>
</evidence>
<dbReference type="Proteomes" id="UP000634668">
    <property type="component" value="Unassembled WGS sequence"/>
</dbReference>
<protein>
    <recommendedName>
        <fullName evidence="6">Gliding motility-associated C-terminal domain-containing protein</fullName>
    </recommendedName>
</protein>
<dbReference type="InterPro" id="IPR036179">
    <property type="entry name" value="Ig-like_dom_sf"/>
</dbReference>
<accession>A0A918MPQ1</accession>
<feature type="chain" id="PRO_5037479150" description="Gliding motility-associated C-terminal domain-containing protein" evidence="3">
    <location>
        <begin position="27"/>
        <end position="755"/>
    </location>
</feature>
<dbReference type="Gene3D" id="2.60.40.10">
    <property type="entry name" value="Immunoglobulins"/>
    <property type="match status" value="2"/>
</dbReference>
<keyword evidence="1 3" id="KW-0732">Signal</keyword>
<evidence type="ECO:0000313" key="4">
    <source>
        <dbReference type="EMBL" id="GGW43515.1"/>
    </source>
</evidence>
<gene>
    <name evidence="4" type="ORF">GCM10007383_30050</name>
</gene>
<evidence type="ECO:0000256" key="1">
    <source>
        <dbReference type="ARBA" id="ARBA00022729"/>
    </source>
</evidence>
<dbReference type="PANTHER" id="PTHR11481">
    <property type="entry name" value="IMMUNOGLOBULIN FC RECEPTOR"/>
    <property type="match status" value="1"/>
</dbReference>
<dbReference type="InterPro" id="IPR013783">
    <property type="entry name" value="Ig-like_fold"/>
</dbReference>
<dbReference type="InterPro" id="IPR050488">
    <property type="entry name" value="Ig_Fc_receptor"/>
</dbReference>